<sequence>MSASNVCANASCPKGDSSTTNLLLCSRCRKARYCSQDCQAASWPSHKQDCRRQNYIIKVQLFPGKITDPEVVRTISCPAEASFWDLHVVLQLAFGWTGTHAYDFAVMDPDFRVSADPLQDLLRMTASGPPRITADMPREYELRLVDPTFPPNRRAIDRMHEWQRKHPRMVEKQADQWALWKVFDSAKYRGKQVIYMYDFGDKWEHYLTVEGRADVTDRFVCLSGTGHPVAEDVGSVNGWKELKEAYRTSRPSQEQRDRRKWYENMASNGDPEGLAGDRINFWDMERVNRHLKIIFPNVHV</sequence>
<dbReference type="PANTHER" id="PTHR41878">
    <property type="entry name" value="LEXA REPRESSOR-RELATED"/>
    <property type="match status" value="1"/>
</dbReference>
<dbReference type="InterPro" id="IPR002893">
    <property type="entry name" value="Znf_MYND"/>
</dbReference>
<dbReference type="GO" id="GO:0008270">
    <property type="term" value="F:zinc ion binding"/>
    <property type="evidence" value="ECO:0007669"/>
    <property type="project" value="UniProtKB-KW"/>
</dbReference>
<evidence type="ECO:0000313" key="6">
    <source>
        <dbReference type="EMBL" id="KAK4233289.1"/>
    </source>
</evidence>
<dbReference type="AlphaFoldDB" id="A0AAN7C0X4"/>
<feature type="domain" description="MYND-type" evidence="5">
    <location>
        <begin position="9"/>
        <end position="50"/>
    </location>
</feature>
<keyword evidence="1" id="KW-0479">Metal-binding</keyword>
<evidence type="ECO:0000313" key="7">
    <source>
        <dbReference type="Proteomes" id="UP001303760"/>
    </source>
</evidence>
<evidence type="ECO:0000256" key="1">
    <source>
        <dbReference type="ARBA" id="ARBA00022723"/>
    </source>
</evidence>
<dbReference type="SUPFAM" id="SSF144232">
    <property type="entry name" value="HIT/MYND zinc finger-like"/>
    <property type="match status" value="1"/>
</dbReference>
<evidence type="ECO:0000256" key="4">
    <source>
        <dbReference type="PROSITE-ProRule" id="PRU00134"/>
    </source>
</evidence>
<dbReference type="SUPFAM" id="SSF159941">
    <property type="entry name" value="MM3350-like"/>
    <property type="match status" value="1"/>
</dbReference>
<evidence type="ECO:0000256" key="2">
    <source>
        <dbReference type="ARBA" id="ARBA00022771"/>
    </source>
</evidence>
<gene>
    <name evidence="6" type="ORF">C8A03DRAFT_39011</name>
</gene>
<dbReference type="InterPro" id="IPR024047">
    <property type="entry name" value="MM3350-like_sf"/>
</dbReference>
<accession>A0AAN7C0X4</accession>
<proteinExistence type="predicted"/>
<comment type="caution">
    <text evidence="6">The sequence shown here is derived from an EMBL/GenBank/DDBJ whole genome shotgun (WGS) entry which is preliminary data.</text>
</comment>
<dbReference type="InterPro" id="IPR012912">
    <property type="entry name" value="Plasmid_pRiA4b_Orf3-like"/>
</dbReference>
<name>A0AAN7C0X4_9PEZI</name>
<dbReference type="EMBL" id="MU860597">
    <property type="protein sequence ID" value="KAK4233289.1"/>
    <property type="molecule type" value="Genomic_DNA"/>
</dbReference>
<dbReference type="Gene3D" id="6.10.140.2220">
    <property type="match status" value="1"/>
</dbReference>
<evidence type="ECO:0000256" key="3">
    <source>
        <dbReference type="ARBA" id="ARBA00022833"/>
    </source>
</evidence>
<protein>
    <submittedName>
        <fullName evidence="6">Plasmid p 4b orf-3 family protein</fullName>
    </submittedName>
</protein>
<evidence type="ECO:0000259" key="5">
    <source>
        <dbReference type="PROSITE" id="PS50865"/>
    </source>
</evidence>
<reference evidence="6" key="1">
    <citation type="journal article" date="2023" name="Mol. Phylogenet. Evol.">
        <title>Genome-scale phylogeny and comparative genomics of the fungal order Sordariales.</title>
        <authorList>
            <person name="Hensen N."/>
            <person name="Bonometti L."/>
            <person name="Westerberg I."/>
            <person name="Brannstrom I.O."/>
            <person name="Guillou S."/>
            <person name="Cros-Aarteil S."/>
            <person name="Calhoun S."/>
            <person name="Haridas S."/>
            <person name="Kuo A."/>
            <person name="Mondo S."/>
            <person name="Pangilinan J."/>
            <person name="Riley R."/>
            <person name="LaButti K."/>
            <person name="Andreopoulos B."/>
            <person name="Lipzen A."/>
            <person name="Chen C."/>
            <person name="Yan M."/>
            <person name="Daum C."/>
            <person name="Ng V."/>
            <person name="Clum A."/>
            <person name="Steindorff A."/>
            <person name="Ohm R.A."/>
            <person name="Martin F."/>
            <person name="Silar P."/>
            <person name="Natvig D.O."/>
            <person name="Lalanne C."/>
            <person name="Gautier V."/>
            <person name="Ament-Velasquez S.L."/>
            <person name="Kruys A."/>
            <person name="Hutchinson M.I."/>
            <person name="Powell A.J."/>
            <person name="Barry K."/>
            <person name="Miller A.N."/>
            <person name="Grigoriev I.V."/>
            <person name="Debuchy R."/>
            <person name="Gladieux P."/>
            <person name="Hiltunen Thoren M."/>
            <person name="Johannesson H."/>
        </authorList>
    </citation>
    <scope>NUCLEOTIDE SEQUENCE</scope>
    <source>
        <strain evidence="6">CBS 532.94</strain>
    </source>
</reference>
<dbReference type="PANTHER" id="PTHR41878:SF1">
    <property type="entry name" value="TNPR PROTEIN"/>
    <property type="match status" value="1"/>
</dbReference>
<keyword evidence="7" id="KW-1185">Reference proteome</keyword>
<dbReference type="PROSITE" id="PS50865">
    <property type="entry name" value="ZF_MYND_2"/>
    <property type="match status" value="1"/>
</dbReference>
<dbReference type="Gene3D" id="3.10.290.30">
    <property type="entry name" value="MM3350-like"/>
    <property type="match status" value="1"/>
</dbReference>
<dbReference type="Proteomes" id="UP001303760">
    <property type="component" value="Unassembled WGS sequence"/>
</dbReference>
<keyword evidence="3" id="KW-0862">Zinc</keyword>
<reference evidence="6" key="2">
    <citation type="submission" date="2023-05" db="EMBL/GenBank/DDBJ databases">
        <authorList>
            <consortium name="Lawrence Berkeley National Laboratory"/>
            <person name="Steindorff A."/>
            <person name="Hensen N."/>
            <person name="Bonometti L."/>
            <person name="Westerberg I."/>
            <person name="Brannstrom I.O."/>
            <person name="Guillou S."/>
            <person name="Cros-Aarteil S."/>
            <person name="Calhoun S."/>
            <person name="Haridas S."/>
            <person name="Kuo A."/>
            <person name="Mondo S."/>
            <person name="Pangilinan J."/>
            <person name="Riley R."/>
            <person name="Labutti K."/>
            <person name="Andreopoulos B."/>
            <person name="Lipzen A."/>
            <person name="Chen C."/>
            <person name="Yanf M."/>
            <person name="Daum C."/>
            <person name="Ng V."/>
            <person name="Clum A."/>
            <person name="Ohm R."/>
            <person name="Martin F."/>
            <person name="Silar P."/>
            <person name="Natvig D."/>
            <person name="Lalanne C."/>
            <person name="Gautier V."/>
            <person name="Ament-Velasquez S.L."/>
            <person name="Kruys A."/>
            <person name="Hutchinson M.I."/>
            <person name="Powell A.J."/>
            <person name="Barry K."/>
            <person name="Miller A.N."/>
            <person name="Grigoriev I.V."/>
            <person name="Debuchy R."/>
            <person name="Gladieux P."/>
            <person name="Thoren M.H."/>
            <person name="Johannesson H."/>
        </authorList>
    </citation>
    <scope>NUCLEOTIDE SEQUENCE</scope>
    <source>
        <strain evidence="6">CBS 532.94</strain>
    </source>
</reference>
<dbReference type="Pfam" id="PF07929">
    <property type="entry name" value="PRiA4_ORF3"/>
    <property type="match status" value="1"/>
</dbReference>
<organism evidence="6 7">
    <name type="scientific">Achaetomium macrosporum</name>
    <dbReference type="NCBI Taxonomy" id="79813"/>
    <lineage>
        <taxon>Eukaryota</taxon>
        <taxon>Fungi</taxon>
        <taxon>Dikarya</taxon>
        <taxon>Ascomycota</taxon>
        <taxon>Pezizomycotina</taxon>
        <taxon>Sordariomycetes</taxon>
        <taxon>Sordariomycetidae</taxon>
        <taxon>Sordariales</taxon>
        <taxon>Chaetomiaceae</taxon>
        <taxon>Achaetomium</taxon>
    </lineage>
</organism>
<keyword evidence="2 4" id="KW-0863">Zinc-finger</keyword>
<dbReference type="Pfam" id="PF01753">
    <property type="entry name" value="zf-MYND"/>
    <property type="match status" value="1"/>
</dbReference>